<protein>
    <submittedName>
        <fullName evidence="1">Peroxide stress protein YaaA</fullName>
    </submittedName>
</protein>
<dbReference type="Pfam" id="PF03883">
    <property type="entry name" value="H2O2_YaaD"/>
    <property type="match status" value="1"/>
</dbReference>
<organism evidence="1 2">
    <name type="scientific">Streptosporangium oxazolinicum</name>
    <dbReference type="NCBI Taxonomy" id="909287"/>
    <lineage>
        <taxon>Bacteria</taxon>
        <taxon>Bacillati</taxon>
        <taxon>Actinomycetota</taxon>
        <taxon>Actinomycetes</taxon>
        <taxon>Streptosporangiales</taxon>
        <taxon>Streptosporangiaceae</taxon>
        <taxon>Streptosporangium</taxon>
    </lineage>
</organism>
<keyword evidence="2" id="KW-1185">Reference proteome</keyword>
<evidence type="ECO:0000313" key="1">
    <source>
        <dbReference type="EMBL" id="GAA4190876.1"/>
    </source>
</evidence>
<sequence>MLKDPNPPIAPLRSATVLILLPPSEGKAARGDGPALDLPRLSFPALGSPREIVLDALTALCREPAARDVLGLSPGQAGEIGANLLLRTAPTLAAADLYTGVLYDNLGLASLSPEAAARASERLLIFSGLWGLLRIGDRVPPYRLSMGVRLPPLGGLGAFWRRSITPLLDAEPGLVVDLRSSTYAAAWHPGGRAVAVRVLKDGKVVSHMAKATRGVIARSLLEGGADPEDPEELAKILDHLGHSVALCAPPTGKRPWTLDVTV</sequence>
<reference evidence="2" key="1">
    <citation type="journal article" date="2019" name="Int. J. Syst. Evol. Microbiol.">
        <title>The Global Catalogue of Microorganisms (GCM) 10K type strain sequencing project: providing services to taxonomists for standard genome sequencing and annotation.</title>
        <authorList>
            <consortium name="The Broad Institute Genomics Platform"/>
            <consortium name="The Broad Institute Genome Sequencing Center for Infectious Disease"/>
            <person name="Wu L."/>
            <person name="Ma J."/>
        </authorList>
    </citation>
    <scope>NUCLEOTIDE SEQUENCE [LARGE SCALE GENOMIC DNA]</scope>
    <source>
        <strain evidence="2">JCM 17388</strain>
    </source>
</reference>
<dbReference type="EMBL" id="BAABAQ010000004">
    <property type="protein sequence ID" value="GAA4190876.1"/>
    <property type="molecule type" value="Genomic_DNA"/>
</dbReference>
<dbReference type="PANTHER" id="PTHR30283:SF4">
    <property type="entry name" value="PEROXIDE STRESS RESISTANCE PROTEIN YAAA"/>
    <property type="match status" value="1"/>
</dbReference>
<dbReference type="Proteomes" id="UP001501251">
    <property type="component" value="Unassembled WGS sequence"/>
</dbReference>
<evidence type="ECO:0000313" key="2">
    <source>
        <dbReference type="Proteomes" id="UP001501251"/>
    </source>
</evidence>
<gene>
    <name evidence="1" type="primary">yaaA</name>
    <name evidence="1" type="ORF">GCM10022252_29810</name>
</gene>
<accession>A0ABP8AV70</accession>
<comment type="caution">
    <text evidence="1">The sequence shown here is derived from an EMBL/GenBank/DDBJ whole genome shotgun (WGS) entry which is preliminary data.</text>
</comment>
<dbReference type="PANTHER" id="PTHR30283">
    <property type="entry name" value="PEROXIDE STRESS RESPONSE PROTEIN YAAA"/>
    <property type="match status" value="1"/>
</dbReference>
<name>A0ABP8AV70_9ACTN</name>
<dbReference type="InterPro" id="IPR005583">
    <property type="entry name" value="YaaA"/>
</dbReference>
<proteinExistence type="predicted"/>